<dbReference type="Proteomes" id="UP000886934">
    <property type="component" value="Unassembled WGS sequence"/>
</dbReference>
<feature type="signal peptide" evidence="1">
    <location>
        <begin position="1"/>
        <end position="20"/>
    </location>
</feature>
<dbReference type="InterPro" id="IPR023373">
    <property type="entry name" value="YmcC_sf"/>
</dbReference>
<dbReference type="EMBL" id="BPNN01000120">
    <property type="protein sequence ID" value="GJA65735.1"/>
    <property type="molecule type" value="Genomic_DNA"/>
</dbReference>
<dbReference type="RefSeq" id="WP_141651337.1">
    <property type="nucleotide sequence ID" value="NZ_BPND01000122.1"/>
</dbReference>
<protein>
    <recommendedName>
        <fullName evidence="4">YjbF family lipoprotein</fullName>
    </recommendedName>
</protein>
<name>A0AA37FWZ0_AERCA</name>
<dbReference type="InterPro" id="IPR021308">
    <property type="entry name" value="GfcB"/>
</dbReference>
<dbReference type="Gene3D" id="2.40.360.10">
    <property type="entry name" value="YmcC-like"/>
    <property type="match status" value="1"/>
</dbReference>
<gene>
    <name evidence="2" type="ORF">KAM351_43460</name>
</gene>
<proteinExistence type="predicted"/>
<comment type="caution">
    <text evidence="2">The sequence shown here is derived from an EMBL/GenBank/DDBJ whole genome shotgun (WGS) entry which is preliminary data.</text>
</comment>
<sequence length="214" mass="24156">MLIKRILLLLSMLLFGCADSNVDSYQQLKYIFTADDEITISPEAIEKLPYASALLTVDDRPPVLLVLAFAEGDRLSWVSSDRGLIVTEHGRITKTLKLDNDLRYFAATMADPLSQAVIPGDAQFSYLAEWAQLRHSGRNLHATFKQLADENLDINGAVLTTSLYEETVQSVKDDLTWRNYYWLDKKTGLVRKTIQHIGPDNSTIEMVFTKPYAP</sequence>
<evidence type="ECO:0000313" key="2">
    <source>
        <dbReference type="EMBL" id="GJA65735.1"/>
    </source>
</evidence>
<dbReference type="SUPFAM" id="SSF159270">
    <property type="entry name" value="YmcC-like"/>
    <property type="match status" value="1"/>
</dbReference>
<evidence type="ECO:0000313" key="3">
    <source>
        <dbReference type="Proteomes" id="UP000886934"/>
    </source>
</evidence>
<feature type="chain" id="PRO_5041298013" description="YjbF family lipoprotein" evidence="1">
    <location>
        <begin position="21"/>
        <end position="214"/>
    </location>
</feature>
<dbReference type="Pfam" id="PF11102">
    <property type="entry name" value="YjbF"/>
    <property type="match status" value="1"/>
</dbReference>
<evidence type="ECO:0000256" key="1">
    <source>
        <dbReference type="SAM" id="SignalP"/>
    </source>
</evidence>
<dbReference type="AlphaFoldDB" id="A0AA37FWZ0"/>
<accession>A0AA37FWZ0</accession>
<dbReference type="PROSITE" id="PS51257">
    <property type="entry name" value="PROKAR_LIPOPROTEIN"/>
    <property type="match status" value="1"/>
</dbReference>
<keyword evidence="1" id="KW-0732">Signal</keyword>
<organism evidence="2 3">
    <name type="scientific">Aeromonas caviae</name>
    <name type="common">Aeromonas punctata</name>
    <dbReference type="NCBI Taxonomy" id="648"/>
    <lineage>
        <taxon>Bacteria</taxon>
        <taxon>Pseudomonadati</taxon>
        <taxon>Pseudomonadota</taxon>
        <taxon>Gammaproteobacteria</taxon>
        <taxon>Aeromonadales</taxon>
        <taxon>Aeromonadaceae</taxon>
        <taxon>Aeromonas</taxon>
    </lineage>
</organism>
<evidence type="ECO:0008006" key="4">
    <source>
        <dbReference type="Google" id="ProtNLM"/>
    </source>
</evidence>
<reference evidence="2" key="1">
    <citation type="submission" date="2021-07" db="EMBL/GenBank/DDBJ databases">
        <title>Draft genome sequence of carbapenem-resistant Aeromonas spp. in Japan.</title>
        <authorList>
            <person name="Maehana S."/>
            <person name="Suzuki M."/>
            <person name="Kitasato H."/>
        </authorList>
    </citation>
    <scope>NUCLEOTIDE SEQUENCE</scope>
    <source>
        <strain evidence="2">KAM351</strain>
    </source>
</reference>